<dbReference type="Proteomes" id="UP000192739">
    <property type="component" value="Unassembled WGS sequence"/>
</dbReference>
<evidence type="ECO:0000313" key="3">
    <source>
        <dbReference type="EMBL" id="ORB06878.1"/>
    </source>
</evidence>
<sequence>MSHLSVAPDSLLAAAGDLNNIANSLDEAHRLAAPATLAVSPAAADEVSTGIAQLFSQHAQAYQAVARDAAAFQEQFVQRLTASASSYDSAEEVLAWLLQAASNAVGPYYTTAANTFAASLVIYLAFSALVLLAFLIVQVFAFARFSLLFSEVVAGAPITFPIAF</sequence>
<dbReference type="AlphaFoldDB" id="A0A1T3W179"/>
<evidence type="ECO:0000256" key="1">
    <source>
        <dbReference type="SAM" id="Phobius"/>
    </source>
</evidence>
<protein>
    <recommendedName>
        <fullName evidence="2">PE domain-containing protein</fullName>
    </recommendedName>
</protein>
<reference evidence="3 4" key="1">
    <citation type="submission" date="2017-02" db="EMBL/GenBank/DDBJ databases">
        <title>The new phylogeny of genus Mycobacterium.</title>
        <authorList>
            <person name="Tortoli E."/>
            <person name="Trovato A."/>
            <person name="Cirillo D.M."/>
        </authorList>
    </citation>
    <scope>NUCLEOTIDE SEQUENCE [LARGE SCALE GENOMIC DNA]</scope>
    <source>
        <strain evidence="3 4">DSM 44049</strain>
    </source>
</reference>
<dbReference type="SUPFAM" id="SSF140459">
    <property type="entry name" value="PE/PPE dimer-like"/>
    <property type="match status" value="1"/>
</dbReference>
<dbReference type="InterPro" id="IPR000084">
    <property type="entry name" value="PE-PGRS_N"/>
</dbReference>
<feature type="domain" description="PE" evidence="2">
    <location>
        <begin position="4"/>
        <end position="92"/>
    </location>
</feature>
<gene>
    <name evidence="3" type="ORF">BST27_10020</name>
</gene>
<evidence type="ECO:0000259" key="2">
    <source>
        <dbReference type="Pfam" id="PF00934"/>
    </source>
</evidence>
<organism evidence="3 4">
    <name type="scientific">Mycobacterium intermedium</name>
    <dbReference type="NCBI Taxonomy" id="28445"/>
    <lineage>
        <taxon>Bacteria</taxon>
        <taxon>Bacillati</taxon>
        <taxon>Actinomycetota</taxon>
        <taxon>Actinomycetes</taxon>
        <taxon>Mycobacteriales</taxon>
        <taxon>Mycobacteriaceae</taxon>
        <taxon>Mycobacterium</taxon>
        <taxon>Mycobacterium simiae complex</taxon>
    </lineage>
</organism>
<dbReference type="EMBL" id="MVHT01000021">
    <property type="protein sequence ID" value="ORB06878.1"/>
    <property type="molecule type" value="Genomic_DNA"/>
</dbReference>
<keyword evidence="1" id="KW-0472">Membrane</keyword>
<feature type="transmembrane region" description="Helical" evidence="1">
    <location>
        <begin position="120"/>
        <end position="143"/>
    </location>
</feature>
<evidence type="ECO:0000313" key="4">
    <source>
        <dbReference type="Proteomes" id="UP000192739"/>
    </source>
</evidence>
<keyword evidence="1" id="KW-1133">Transmembrane helix</keyword>
<proteinExistence type="predicted"/>
<keyword evidence="4" id="KW-1185">Reference proteome</keyword>
<dbReference type="InterPro" id="IPR038332">
    <property type="entry name" value="PPE_sf"/>
</dbReference>
<accession>A0A1T3W179</accession>
<name>A0A1T3W179_MYCIE</name>
<dbReference type="Gene3D" id="1.10.287.850">
    <property type="entry name" value="HP0062-like domain"/>
    <property type="match status" value="1"/>
</dbReference>
<comment type="caution">
    <text evidence="3">The sequence shown here is derived from an EMBL/GenBank/DDBJ whole genome shotgun (WGS) entry which is preliminary data.</text>
</comment>
<keyword evidence="1" id="KW-0812">Transmembrane</keyword>
<dbReference type="Pfam" id="PF00934">
    <property type="entry name" value="PE"/>
    <property type="match status" value="1"/>
</dbReference>